<dbReference type="EMBL" id="GL698561">
    <property type="protein sequence ID" value="EFY85923.1"/>
    <property type="molecule type" value="Genomic_DNA"/>
</dbReference>
<dbReference type="Proteomes" id="UP000002499">
    <property type="component" value="Unassembled WGS sequence"/>
</dbReference>
<protein>
    <submittedName>
        <fullName evidence="1">Uncharacterized protein</fullName>
    </submittedName>
</protein>
<dbReference type="STRING" id="655827.E9EDQ8"/>
<sequence length="263" mass="28110">MSPGLAKNVLYNSTVAVCDPVTNQIKKTIELDKLSYDPALHSSGVQVNPRGRLSVIVNAGAAFDARGEDISSDNFLKYDLEGEQELWRQNLTAVGVYSYFQDIQHDGCGNSFAVGTWPAASSAPDGIDLPQRFGGNVLLVSSQEEGTIVLRSGDGAWTFAARLGVVPNKFQSQGGSTTASVQIGHRISVSTEWFADAANKVPLTFAVTEPSSPFMMLLLMSKAGWLMPLLAEREGNIQPLVYGAYSMAPSGPHLASKAVSKRA</sequence>
<gene>
    <name evidence="1" type="ORF">MAC_08006</name>
</gene>
<proteinExistence type="predicted"/>
<accession>E9EDQ8</accession>
<dbReference type="OrthoDB" id="4434395at2759"/>
<dbReference type="InParanoid" id="E9EDQ8"/>
<reference evidence="1 2" key="1">
    <citation type="journal article" date="2011" name="PLoS Genet.">
        <title>Genome sequencing and comparative transcriptomics of the model entomopathogenic fungi Metarhizium anisopliae and M. acridum.</title>
        <authorList>
            <person name="Gao Q."/>
            <person name="Jin K."/>
            <person name="Ying S.H."/>
            <person name="Zhang Y."/>
            <person name="Xiao G."/>
            <person name="Shang Y."/>
            <person name="Duan Z."/>
            <person name="Hu X."/>
            <person name="Xie X.Q."/>
            <person name="Zhou G."/>
            <person name="Peng G."/>
            <person name="Luo Z."/>
            <person name="Huang W."/>
            <person name="Wang B."/>
            <person name="Fang W."/>
            <person name="Wang S."/>
            <person name="Zhong Y."/>
            <person name="Ma L.J."/>
            <person name="St Leger R.J."/>
            <person name="Zhao G.P."/>
            <person name="Pei Y."/>
            <person name="Feng M.G."/>
            <person name="Xia Y."/>
            <person name="Wang C."/>
        </authorList>
    </citation>
    <scope>NUCLEOTIDE SEQUENCE [LARGE SCALE GENOMIC DNA]</scope>
    <source>
        <strain evidence="1 2">CQMa 102</strain>
    </source>
</reference>
<dbReference type="HOGENOM" id="CLU_1057990_0_0_1"/>
<organism evidence="2">
    <name type="scientific">Metarhizium acridum (strain CQMa 102)</name>
    <dbReference type="NCBI Taxonomy" id="655827"/>
    <lineage>
        <taxon>Eukaryota</taxon>
        <taxon>Fungi</taxon>
        <taxon>Dikarya</taxon>
        <taxon>Ascomycota</taxon>
        <taxon>Pezizomycotina</taxon>
        <taxon>Sordariomycetes</taxon>
        <taxon>Hypocreomycetidae</taxon>
        <taxon>Hypocreales</taxon>
        <taxon>Clavicipitaceae</taxon>
        <taxon>Metarhizium</taxon>
    </lineage>
</organism>
<evidence type="ECO:0000313" key="2">
    <source>
        <dbReference type="Proteomes" id="UP000002499"/>
    </source>
</evidence>
<name>E9EDQ8_METAQ</name>
<evidence type="ECO:0000313" key="1">
    <source>
        <dbReference type="EMBL" id="EFY85923.1"/>
    </source>
</evidence>
<dbReference type="AlphaFoldDB" id="E9EDQ8"/>
<dbReference type="eggNOG" id="ENOG502SEA5">
    <property type="taxonomic scope" value="Eukaryota"/>
</dbReference>
<keyword evidence="2" id="KW-1185">Reference proteome</keyword>